<dbReference type="PIR" id="G90564">
    <property type="entry name" value="G90564"/>
</dbReference>
<dbReference type="InterPro" id="IPR051789">
    <property type="entry name" value="Bact_Polyamine_Transport"/>
</dbReference>
<dbReference type="CDD" id="cd06261">
    <property type="entry name" value="TM_PBP2"/>
    <property type="match status" value="1"/>
</dbReference>
<feature type="transmembrane region" description="Helical" evidence="8">
    <location>
        <begin position="245"/>
        <end position="267"/>
    </location>
</feature>
<keyword evidence="6 8" id="KW-1133">Transmembrane helix</keyword>
<feature type="transmembrane region" description="Helical" evidence="8">
    <location>
        <begin position="149"/>
        <end position="169"/>
    </location>
</feature>
<evidence type="ECO:0000256" key="8">
    <source>
        <dbReference type="SAM" id="Phobius"/>
    </source>
</evidence>
<evidence type="ECO:0000256" key="1">
    <source>
        <dbReference type="ARBA" id="ARBA00004651"/>
    </source>
</evidence>
<evidence type="ECO:0000313" key="11">
    <source>
        <dbReference type="Proteomes" id="UP000000528"/>
    </source>
</evidence>
<feature type="transmembrane region" description="Helical" evidence="8">
    <location>
        <begin position="76"/>
        <end position="99"/>
    </location>
</feature>
<dbReference type="RefSeq" id="WP_010925224.1">
    <property type="nucleotide sequence ID" value="NC_002771.1"/>
</dbReference>
<dbReference type="GO" id="GO:0005886">
    <property type="term" value="C:plasma membrane"/>
    <property type="evidence" value="ECO:0007669"/>
    <property type="project" value="UniProtKB-SubCell"/>
</dbReference>
<dbReference type="Gene3D" id="1.10.3720.10">
    <property type="entry name" value="MetI-like"/>
    <property type="match status" value="1"/>
</dbReference>
<dbReference type="GO" id="GO:0055085">
    <property type="term" value="P:transmembrane transport"/>
    <property type="evidence" value="ECO:0007669"/>
    <property type="project" value="InterPro"/>
</dbReference>
<reference evidence="10 11" key="1">
    <citation type="journal article" date="2001" name="Nucleic Acids Res.">
        <title>The complete genome sequence of the murine respiratory pathogen Mycoplasma pulmonis.</title>
        <authorList>
            <person name="Chambaud I."/>
            <person name="Heilig R."/>
            <person name="Ferris S."/>
            <person name="Barbe V."/>
            <person name="Samson D."/>
            <person name="Galisson F."/>
            <person name="Moszer I."/>
            <person name="Dybvig K."/>
            <person name="Wroblewski H."/>
            <person name="Viari A."/>
            <person name="Rocha E.P.C."/>
            <person name="Blanchard A."/>
        </authorList>
    </citation>
    <scope>NUCLEOTIDE SEQUENCE [LARGE SCALE GENOMIC DNA]</scope>
    <source>
        <strain evidence="10 11">UAB CTIP</strain>
    </source>
</reference>
<dbReference type="eggNOG" id="COG1177">
    <property type="taxonomic scope" value="Bacteria"/>
</dbReference>
<evidence type="ECO:0000256" key="2">
    <source>
        <dbReference type="ARBA" id="ARBA00007069"/>
    </source>
</evidence>
<gene>
    <name evidence="10" type="ordered locus">MYPU_4230</name>
</gene>
<accession>Q98QE3</accession>
<dbReference type="PROSITE" id="PS50928">
    <property type="entry name" value="ABC_TM1"/>
    <property type="match status" value="1"/>
</dbReference>
<organism evidence="11">
    <name type="scientific">Mycoplasmopsis pulmonis (strain UAB CTIP)</name>
    <name type="common">Mycoplasma pulmonis</name>
    <dbReference type="NCBI Taxonomy" id="272635"/>
    <lineage>
        <taxon>Bacteria</taxon>
        <taxon>Bacillati</taxon>
        <taxon>Mycoplasmatota</taxon>
        <taxon>Mycoplasmoidales</taxon>
        <taxon>Metamycoplasmataceae</taxon>
        <taxon>Mycoplasmopsis</taxon>
    </lineage>
</organism>
<dbReference type="PANTHER" id="PTHR43848:SF2">
    <property type="entry name" value="PUTRESCINE TRANSPORT SYSTEM PERMEASE PROTEIN POTI"/>
    <property type="match status" value="1"/>
</dbReference>
<dbReference type="EMBL" id="AL445564">
    <property type="protein sequence ID" value="CAC13596.1"/>
    <property type="molecule type" value="Genomic_DNA"/>
</dbReference>
<dbReference type="PANTHER" id="PTHR43848">
    <property type="entry name" value="PUTRESCINE TRANSPORT SYSTEM PERMEASE PROTEIN POTI"/>
    <property type="match status" value="1"/>
</dbReference>
<evidence type="ECO:0000256" key="6">
    <source>
        <dbReference type="ARBA" id="ARBA00022989"/>
    </source>
</evidence>
<evidence type="ECO:0000256" key="7">
    <source>
        <dbReference type="ARBA" id="ARBA00023136"/>
    </source>
</evidence>
<dbReference type="SUPFAM" id="SSF161098">
    <property type="entry name" value="MetI-like"/>
    <property type="match status" value="1"/>
</dbReference>
<feature type="transmembrane region" description="Helical" evidence="8">
    <location>
        <begin position="120"/>
        <end position="143"/>
    </location>
</feature>
<keyword evidence="5 8" id="KW-0812">Transmembrane</keyword>
<protein>
    <submittedName>
        <fullName evidence="10">SPERMIDINE/PUTRESCINE ABC TRANSPORTER PERMEASE PROTEIN POTC</fullName>
    </submittedName>
</protein>
<keyword evidence="7 8" id="KW-0472">Membrane</keyword>
<evidence type="ECO:0000313" key="10">
    <source>
        <dbReference type="EMBL" id="CAC13596.1"/>
    </source>
</evidence>
<dbReference type="InterPro" id="IPR000515">
    <property type="entry name" value="MetI-like"/>
</dbReference>
<dbReference type="KEGG" id="mpu:MYPU_4230"/>
<dbReference type="Proteomes" id="UP000000528">
    <property type="component" value="Chromosome"/>
</dbReference>
<evidence type="ECO:0000256" key="4">
    <source>
        <dbReference type="ARBA" id="ARBA00022475"/>
    </source>
</evidence>
<feature type="transmembrane region" description="Helical" evidence="8">
    <location>
        <begin position="18"/>
        <end position="38"/>
    </location>
</feature>
<evidence type="ECO:0000259" key="9">
    <source>
        <dbReference type="PROSITE" id="PS50928"/>
    </source>
</evidence>
<dbReference type="AlphaFoldDB" id="Q98QE3"/>
<sequence length="297" mass="33866">MTNLINFLKKFEFVKKSYIWIILILFYIPLIYGFVFSFNSEPKKGSVSLLSWNGFSSKGWLELFSDERVNGLANSFLIAIINSFFVIVISLISVFAIWNQKNKMAKAGKNFMHYSSSVPLINPDIVTAVALTLVFSIFFGTLYASSESFYRSVIAHIVMSLPYGIMLMYPRSEKFNKNLLEASYDLGYGKIKSWFKIYFVYMLSSIVFVFVITSFLSFDDFIITRITSNTSTIGTQLYEGSFQTWALALGAIMLLFVVLGNALYLSYKNAGSFKSLFNRTNNLIKSKVNFKEAKNEI</sequence>
<feature type="domain" description="ABC transmembrane type-1" evidence="9">
    <location>
        <begin position="72"/>
        <end position="264"/>
    </location>
</feature>
<proteinExistence type="inferred from homology"/>
<dbReference type="InterPro" id="IPR035906">
    <property type="entry name" value="MetI-like_sf"/>
</dbReference>
<dbReference type="HOGENOM" id="CLU_016047_3_0_14"/>
<dbReference type="STRING" id="272635.gene:17577023"/>
<dbReference type="BioCyc" id="MPUL272635:G1GT6-428-MONOMER"/>
<comment type="subcellular location">
    <subcellularLocation>
        <location evidence="1">Cell membrane</location>
        <topology evidence="1">Multi-pass membrane protein</topology>
    </subcellularLocation>
</comment>
<keyword evidence="4" id="KW-1003">Cell membrane</keyword>
<feature type="transmembrane region" description="Helical" evidence="8">
    <location>
        <begin position="198"/>
        <end position="218"/>
    </location>
</feature>
<evidence type="ECO:0000256" key="3">
    <source>
        <dbReference type="ARBA" id="ARBA00022448"/>
    </source>
</evidence>
<evidence type="ECO:0000256" key="5">
    <source>
        <dbReference type="ARBA" id="ARBA00022692"/>
    </source>
</evidence>
<comment type="similarity">
    <text evidence="2">Belongs to the binding-protein-dependent transport system permease family. CysTW subfamily.</text>
</comment>
<keyword evidence="11" id="KW-1185">Reference proteome</keyword>
<keyword evidence="3" id="KW-0813">Transport</keyword>
<name>Q98QE3_MYCPU</name>